<comment type="caution">
    <text evidence="6">The sequence shown here is derived from an EMBL/GenBank/DDBJ whole genome shotgun (WGS) entry which is preliminary data.</text>
</comment>
<evidence type="ECO:0000256" key="4">
    <source>
        <dbReference type="PROSITE-ProRule" id="PRU00027"/>
    </source>
</evidence>
<accession>A0A8K0CDY8</accession>
<dbReference type="EMBL" id="VTPC01089915">
    <property type="protein sequence ID" value="KAF2885548.1"/>
    <property type="molecule type" value="Genomic_DNA"/>
</dbReference>
<evidence type="ECO:0000313" key="7">
    <source>
        <dbReference type="Proteomes" id="UP000801492"/>
    </source>
</evidence>
<dbReference type="Proteomes" id="UP000801492">
    <property type="component" value="Unassembled WGS sequence"/>
</dbReference>
<dbReference type="PROSITE" id="PS50808">
    <property type="entry name" value="ZF_BED"/>
    <property type="match status" value="1"/>
</dbReference>
<keyword evidence="1" id="KW-0479">Metal-binding</keyword>
<dbReference type="GO" id="GO:0003677">
    <property type="term" value="F:DNA binding"/>
    <property type="evidence" value="ECO:0007669"/>
    <property type="project" value="InterPro"/>
</dbReference>
<protein>
    <recommendedName>
        <fullName evidence="5">BED-type domain-containing protein</fullName>
    </recommendedName>
</protein>
<dbReference type="InterPro" id="IPR003656">
    <property type="entry name" value="Znf_BED"/>
</dbReference>
<keyword evidence="3" id="KW-0862">Zinc</keyword>
<dbReference type="GO" id="GO:0008270">
    <property type="term" value="F:zinc ion binding"/>
    <property type="evidence" value="ECO:0007669"/>
    <property type="project" value="UniProtKB-KW"/>
</dbReference>
<dbReference type="SUPFAM" id="SSF57667">
    <property type="entry name" value="beta-beta-alpha zinc fingers"/>
    <property type="match status" value="1"/>
</dbReference>
<keyword evidence="7" id="KW-1185">Reference proteome</keyword>
<evidence type="ECO:0000259" key="5">
    <source>
        <dbReference type="PROSITE" id="PS50808"/>
    </source>
</evidence>
<gene>
    <name evidence="6" type="ORF">ILUMI_20616</name>
</gene>
<name>A0A8K0CDY8_IGNLU</name>
<feature type="domain" description="BED-type" evidence="5">
    <location>
        <begin position="3"/>
        <end position="48"/>
    </location>
</feature>
<keyword evidence="2 4" id="KW-0863">Zinc-finger</keyword>
<dbReference type="Pfam" id="PF02892">
    <property type="entry name" value="zf-BED"/>
    <property type="match status" value="1"/>
</dbReference>
<dbReference type="OrthoDB" id="1607513at2759"/>
<sequence>MKTKRSGIWYHFALLENKKGRCRYCQSVISIMGGSSSNLTRHLRSKHPGVPILRKLPNSQVISTSSDKEGVEPDIQLLNDDEIKQNIEIVVLDNDIERTPTEIKLEQMKQINQTSPKPTARISKIIPTPISTVRRNSFKQNSDTTSDFVREAVSSLKKIVQTSNVPEDEFSLFGKHIATQLRQLPLVKALRVQNEIHTLITKERITHCESLNNNYEQLTLQTVLHSPTSVPSDCTHSSQTNTE</sequence>
<evidence type="ECO:0000256" key="1">
    <source>
        <dbReference type="ARBA" id="ARBA00022723"/>
    </source>
</evidence>
<evidence type="ECO:0000256" key="3">
    <source>
        <dbReference type="ARBA" id="ARBA00022833"/>
    </source>
</evidence>
<dbReference type="SMART" id="SM00614">
    <property type="entry name" value="ZnF_BED"/>
    <property type="match status" value="1"/>
</dbReference>
<organism evidence="6 7">
    <name type="scientific">Ignelater luminosus</name>
    <name type="common">Cucubano</name>
    <name type="synonym">Pyrophorus luminosus</name>
    <dbReference type="NCBI Taxonomy" id="2038154"/>
    <lineage>
        <taxon>Eukaryota</taxon>
        <taxon>Metazoa</taxon>
        <taxon>Ecdysozoa</taxon>
        <taxon>Arthropoda</taxon>
        <taxon>Hexapoda</taxon>
        <taxon>Insecta</taxon>
        <taxon>Pterygota</taxon>
        <taxon>Neoptera</taxon>
        <taxon>Endopterygota</taxon>
        <taxon>Coleoptera</taxon>
        <taxon>Polyphaga</taxon>
        <taxon>Elateriformia</taxon>
        <taxon>Elateroidea</taxon>
        <taxon>Elateridae</taxon>
        <taxon>Agrypninae</taxon>
        <taxon>Pyrophorini</taxon>
        <taxon>Ignelater</taxon>
    </lineage>
</organism>
<dbReference type="AlphaFoldDB" id="A0A8K0CDY8"/>
<proteinExistence type="predicted"/>
<evidence type="ECO:0000313" key="6">
    <source>
        <dbReference type="EMBL" id="KAF2885548.1"/>
    </source>
</evidence>
<dbReference type="InterPro" id="IPR036236">
    <property type="entry name" value="Znf_C2H2_sf"/>
</dbReference>
<evidence type="ECO:0000256" key="2">
    <source>
        <dbReference type="ARBA" id="ARBA00022771"/>
    </source>
</evidence>
<reference evidence="6" key="1">
    <citation type="submission" date="2019-08" db="EMBL/GenBank/DDBJ databases">
        <title>The genome of the North American firefly Photinus pyralis.</title>
        <authorList>
            <consortium name="Photinus pyralis genome working group"/>
            <person name="Fallon T.R."/>
            <person name="Sander Lower S.E."/>
            <person name="Weng J.-K."/>
        </authorList>
    </citation>
    <scope>NUCLEOTIDE SEQUENCE</scope>
    <source>
        <strain evidence="6">TRF0915ILg1</strain>
        <tissue evidence="6">Whole body</tissue>
    </source>
</reference>